<protein>
    <recommendedName>
        <fullName evidence="9">GDSL esterase/lipase</fullName>
    </recommendedName>
</protein>
<evidence type="ECO:0000256" key="5">
    <source>
        <dbReference type="SAM" id="MobiDB-lite"/>
    </source>
</evidence>
<reference evidence="7 8" key="1">
    <citation type="journal article" date="2023" name="Hortic Res">
        <title>Pangenome of water caltrop reveals structural variations and asymmetric subgenome divergence after allopolyploidization.</title>
        <authorList>
            <person name="Zhang X."/>
            <person name="Chen Y."/>
            <person name="Wang L."/>
            <person name="Yuan Y."/>
            <person name="Fang M."/>
            <person name="Shi L."/>
            <person name="Lu R."/>
            <person name="Comes H.P."/>
            <person name="Ma Y."/>
            <person name="Chen Y."/>
            <person name="Huang G."/>
            <person name="Zhou Y."/>
            <person name="Zheng Z."/>
            <person name="Qiu Y."/>
        </authorList>
    </citation>
    <scope>NUCLEOTIDE SEQUENCE [LARGE SCALE GENOMIC DNA]</scope>
    <source>
        <tissue evidence="7">Roots</tissue>
    </source>
</reference>
<dbReference type="GO" id="GO:0016042">
    <property type="term" value="P:lipid catabolic process"/>
    <property type="evidence" value="ECO:0007669"/>
    <property type="project" value="UniProtKB-KW"/>
</dbReference>
<dbReference type="Proteomes" id="UP001345219">
    <property type="component" value="Chromosome 7"/>
</dbReference>
<dbReference type="InterPro" id="IPR001087">
    <property type="entry name" value="GDSL"/>
</dbReference>
<evidence type="ECO:0000256" key="4">
    <source>
        <dbReference type="ARBA" id="ARBA00023098"/>
    </source>
</evidence>
<dbReference type="GO" id="GO:0016788">
    <property type="term" value="F:hydrolase activity, acting on ester bonds"/>
    <property type="evidence" value="ECO:0007669"/>
    <property type="project" value="InterPro"/>
</dbReference>
<name>A0AAN7QIF8_9MYRT</name>
<comment type="similarity">
    <text evidence="1">Belongs to the 'GDSL' lipolytic enzyme family.</text>
</comment>
<keyword evidence="6" id="KW-0732">Signal</keyword>
<evidence type="ECO:0000256" key="1">
    <source>
        <dbReference type="ARBA" id="ARBA00008668"/>
    </source>
</evidence>
<keyword evidence="2" id="KW-0378">Hydrolase</keyword>
<evidence type="ECO:0000256" key="6">
    <source>
        <dbReference type="SAM" id="SignalP"/>
    </source>
</evidence>
<dbReference type="SUPFAM" id="SSF52266">
    <property type="entry name" value="SGNH hydrolase"/>
    <property type="match status" value="1"/>
</dbReference>
<evidence type="ECO:0008006" key="9">
    <source>
        <dbReference type="Google" id="ProtNLM"/>
    </source>
</evidence>
<dbReference type="Gene3D" id="3.40.50.1110">
    <property type="entry name" value="SGNH hydrolase"/>
    <property type="match status" value="1"/>
</dbReference>
<gene>
    <name evidence="7" type="ORF">SAY87_007592</name>
</gene>
<comment type="caution">
    <text evidence="7">The sequence shown here is derived from an EMBL/GenBank/DDBJ whole genome shotgun (WGS) entry which is preliminary data.</text>
</comment>
<dbReference type="PANTHER" id="PTHR46020">
    <property type="entry name" value="OSJNBB0059K02.9 PROTEIN"/>
    <property type="match status" value="1"/>
</dbReference>
<keyword evidence="8" id="KW-1185">Reference proteome</keyword>
<evidence type="ECO:0000256" key="3">
    <source>
        <dbReference type="ARBA" id="ARBA00022963"/>
    </source>
</evidence>
<keyword evidence="3" id="KW-0442">Lipid degradation</keyword>
<feature type="region of interest" description="Disordered" evidence="5">
    <location>
        <begin position="29"/>
        <end position="55"/>
    </location>
</feature>
<dbReference type="AlphaFoldDB" id="A0AAN7QIF8"/>
<dbReference type="InterPro" id="IPR036514">
    <property type="entry name" value="SGNH_hydro_sf"/>
</dbReference>
<evidence type="ECO:0000313" key="8">
    <source>
        <dbReference type="Proteomes" id="UP001345219"/>
    </source>
</evidence>
<dbReference type="PANTHER" id="PTHR46020:SF32">
    <property type="entry name" value="GDSL ESTERASE_LIPASE"/>
    <property type="match status" value="1"/>
</dbReference>
<dbReference type="EMBL" id="JAXIOK010000007">
    <property type="protein sequence ID" value="KAK4765950.1"/>
    <property type="molecule type" value="Genomic_DNA"/>
</dbReference>
<feature type="chain" id="PRO_5043053786" description="GDSL esterase/lipase" evidence="6">
    <location>
        <begin position="24"/>
        <end position="371"/>
    </location>
</feature>
<feature type="compositionally biased region" description="Basic and acidic residues" evidence="5">
    <location>
        <begin position="42"/>
        <end position="51"/>
    </location>
</feature>
<dbReference type="Pfam" id="PF00657">
    <property type="entry name" value="Lipase_GDSL"/>
    <property type="match status" value="1"/>
</dbReference>
<accession>A0AAN7QIF8</accession>
<feature type="signal peptide" evidence="6">
    <location>
        <begin position="1"/>
        <end position="23"/>
    </location>
</feature>
<evidence type="ECO:0000313" key="7">
    <source>
        <dbReference type="EMBL" id="KAK4765950.1"/>
    </source>
</evidence>
<keyword evidence="4" id="KW-0443">Lipid metabolism</keyword>
<sequence>MESPWRTPSILLMLSLCVLGSSGYEGGGADEAKTSLHHLPHRGPDRSHEKSSSSLVTSSPITKLFVFGDSYVDTGNADGNSWGEPYGITYPGKPAGRMSDGRVLTDFLASYLGLKSPPAPYRRWTTSTAETGVNFATGGTGVFNTLNPGPNMSTQIDQFQNLLGQVYSFADLNSSAALVTISGNDYTTYIKNKGIGAIVGLKDFITTVVIQLTADVKRIHDLGVSRVLVSNVAPLGCLPIMASFTGHCLGIINDMADFHNQQLQQAVQGLSSNLSALSPTTGFTLLDLHSSFLFALDSKGLFENLLKPCCATTSLDHNCGYVDSKTGEKKYSICMNPQTSLFWDWLHPTQAGWDAVFSNLANTINQQLCRN</sequence>
<evidence type="ECO:0000256" key="2">
    <source>
        <dbReference type="ARBA" id="ARBA00022801"/>
    </source>
</evidence>
<organism evidence="7 8">
    <name type="scientific">Trapa incisa</name>
    <dbReference type="NCBI Taxonomy" id="236973"/>
    <lineage>
        <taxon>Eukaryota</taxon>
        <taxon>Viridiplantae</taxon>
        <taxon>Streptophyta</taxon>
        <taxon>Embryophyta</taxon>
        <taxon>Tracheophyta</taxon>
        <taxon>Spermatophyta</taxon>
        <taxon>Magnoliopsida</taxon>
        <taxon>eudicotyledons</taxon>
        <taxon>Gunneridae</taxon>
        <taxon>Pentapetalae</taxon>
        <taxon>rosids</taxon>
        <taxon>malvids</taxon>
        <taxon>Myrtales</taxon>
        <taxon>Lythraceae</taxon>
        <taxon>Trapa</taxon>
    </lineage>
</organism>
<proteinExistence type="inferred from homology"/>